<name>A0A0C3HAE0_OIDMZ</name>
<evidence type="ECO:0000313" key="2">
    <source>
        <dbReference type="Proteomes" id="UP000054321"/>
    </source>
</evidence>
<reference evidence="1 2" key="1">
    <citation type="submission" date="2014-04" db="EMBL/GenBank/DDBJ databases">
        <authorList>
            <consortium name="DOE Joint Genome Institute"/>
            <person name="Kuo A."/>
            <person name="Martino E."/>
            <person name="Perotto S."/>
            <person name="Kohler A."/>
            <person name="Nagy L.G."/>
            <person name="Floudas D."/>
            <person name="Copeland A."/>
            <person name="Barry K.W."/>
            <person name="Cichocki N."/>
            <person name="Veneault-Fourrey C."/>
            <person name="LaButti K."/>
            <person name="Lindquist E.A."/>
            <person name="Lipzen A."/>
            <person name="Lundell T."/>
            <person name="Morin E."/>
            <person name="Murat C."/>
            <person name="Sun H."/>
            <person name="Tunlid A."/>
            <person name="Henrissat B."/>
            <person name="Grigoriev I.V."/>
            <person name="Hibbett D.S."/>
            <person name="Martin F."/>
            <person name="Nordberg H.P."/>
            <person name="Cantor M.N."/>
            <person name="Hua S.X."/>
        </authorList>
    </citation>
    <scope>NUCLEOTIDE SEQUENCE [LARGE SCALE GENOMIC DNA]</scope>
    <source>
        <strain evidence="1 2">Zn</strain>
    </source>
</reference>
<dbReference type="HOGENOM" id="CLU_1256387_0_0_1"/>
<gene>
    <name evidence="1" type="ORF">OIDMADRAFT_51033</name>
</gene>
<keyword evidence="2" id="KW-1185">Reference proteome</keyword>
<dbReference type="Proteomes" id="UP000054321">
    <property type="component" value="Unassembled WGS sequence"/>
</dbReference>
<dbReference type="AlphaFoldDB" id="A0A0C3HAE0"/>
<organism evidence="1 2">
    <name type="scientific">Oidiodendron maius (strain Zn)</name>
    <dbReference type="NCBI Taxonomy" id="913774"/>
    <lineage>
        <taxon>Eukaryota</taxon>
        <taxon>Fungi</taxon>
        <taxon>Dikarya</taxon>
        <taxon>Ascomycota</taxon>
        <taxon>Pezizomycotina</taxon>
        <taxon>Leotiomycetes</taxon>
        <taxon>Leotiomycetes incertae sedis</taxon>
        <taxon>Myxotrichaceae</taxon>
        <taxon>Oidiodendron</taxon>
    </lineage>
</organism>
<reference evidence="2" key="2">
    <citation type="submission" date="2015-01" db="EMBL/GenBank/DDBJ databases">
        <title>Evolutionary Origins and Diversification of the Mycorrhizal Mutualists.</title>
        <authorList>
            <consortium name="DOE Joint Genome Institute"/>
            <consortium name="Mycorrhizal Genomics Consortium"/>
            <person name="Kohler A."/>
            <person name="Kuo A."/>
            <person name="Nagy L.G."/>
            <person name="Floudas D."/>
            <person name="Copeland A."/>
            <person name="Barry K.W."/>
            <person name="Cichocki N."/>
            <person name="Veneault-Fourrey C."/>
            <person name="LaButti K."/>
            <person name="Lindquist E.A."/>
            <person name="Lipzen A."/>
            <person name="Lundell T."/>
            <person name="Morin E."/>
            <person name="Murat C."/>
            <person name="Riley R."/>
            <person name="Ohm R."/>
            <person name="Sun H."/>
            <person name="Tunlid A."/>
            <person name="Henrissat B."/>
            <person name="Grigoriev I.V."/>
            <person name="Hibbett D.S."/>
            <person name="Martin F."/>
        </authorList>
    </citation>
    <scope>NUCLEOTIDE SEQUENCE [LARGE SCALE GENOMIC DNA]</scope>
    <source>
        <strain evidence="2">Zn</strain>
    </source>
</reference>
<proteinExistence type="predicted"/>
<dbReference type="OrthoDB" id="5384553at2759"/>
<accession>A0A0C3HAE0</accession>
<dbReference type="InParanoid" id="A0A0C3HAE0"/>
<dbReference type="EMBL" id="KN832872">
    <property type="protein sequence ID" value="KIN05216.1"/>
    <property type="molecule type" value="Genomic_DNA"/>
</dbReference>
<dbReference type="STRING" id="913774.A0A0C3HAE0"/>
<protein>
    <submittedName>
        <fullName evidence="1">Uncharacterized protein</fullName>
    </submittedName>
</protein>
<evidence type="ECO:0000313" key="1">
    <source>
        <dbReference type="EMBL" id="KIN05216.1"/>
    </source>
</evidence>
<sequence>MYSHSTWMTLRAGQGGLLLQEHLRAYAQLENVLSTEEKSPQLIVVIGASTKTYFMKKLPFGNCELDAVKGEVHLRVDQDSFKEGCPRIFADCELPSHLTINSDKTEEATGDITRRPLAWSKDGRIRQALVTNIVYLRLIAPFSMIICFFADDFRDLAEIAQILATWLLQSFNRSSDLPASTYPRILILTRDANAADFNEDEATKQFMRDLGRKLTQCMRS</sequence>